<proteinExistence type="predicted"/>
<reference evidence="2" key="1">
    <citation type="submission" date="2020-11" db="EMBL/GenBank/DDBJ databases">
        <authorList>
            <consortium name="DOE Joint Genome Institute"/>
            <person name="Ahrendt S."/>
            <person name="Riley R."/>
            <person name="Andreopoulos W."/>
            <person name="Labutti K."/>
            <person name="Pangilinan J."/>
            <person name="Ruiz-Duenas F.J."/>
            <person name="Barrasa J.M."/>
            <person name="Sanchez-Garcia M."/>
            <person name="Camarero S."/>
            <person name="Miyauchi S."/>
            <person name="Serrano A."/>
            <person name="Linde D."/>
            <person name="Babiker R."/>
            <person name="Drula E."/>
            <person name="Ayuso-Fernandez I."/>
            <person name="Pacheco R."/>
            <person name="Padilla G."/>
            <person name="Ferreira P."/>
            <person name="Barriuso J."/>
            <person name="Kellner H."/>
            <person name="Castanera R."/>
            <person name="Alfaro M."/>
            <person name="Ramirez L."/>
            <person name="Pisabarro A.G."/>
            <person name="Kuo A."/>
            <person name="Tritt A."/>
            <person name="Lipzen A."/>
            <person name="He G."/>
            <person name="Yan M."/>
            <person name="Ng V."/>
            <person name="Cullen D."/>
            <person name="Martin F."/>
            <person name="Rosso M.-N."/>
            <person name="Henrissat B."/>
            <person name="Hibbett D."/>
            <person name="Martinez A.T."/>
            <person name="Grigoriev I.V."/>
        </authorList>
    </citation>
    <scope>NUCLEOTIDE SEQUENCE</scope>
    <source>
        <strain evidence="2">AH 40177</strain>
    </source>
</reference>
<evidence type="ECO:0000256" key="1">
    <source>
        <dbReference type="SAM" id="Coils"/>
    </source>
</evidence>
<organism evidence="2 3">
    <name type="scientific">Rhodocollybia butyracea</name>
    <dbReference type="NCBI Taxonomy" id="206335"/>
    <lineage>
        <taxon>Eukaryota</taxon>
        <taxon>Fungi</taxon>
        <taxon>Dikarya</taxon>
        <taxon>Basidiomycota</taxon>
        <taxon>Agaricomycotina</taxon>
        <taxon>Agaricomycetes</taxon>
        <taxon>Agaricomycetidae</taxon>
        <taxon>Agaricales</taxon>
        <taxon>Marasmiineae</taxon>
        <taxon>Omphalotaceae</taxon>
        <taxon>Rhodocollybia</taxon>
    </lineage>
</organism>
<feature type="coiled-coil region" evidence="1">
    <location>
        <begin position="45"/>
        <end position="82"/>
    </location>
</feature>
<comment type="caution">
    <text evidence="2">The sequence shown here is derived from an EMBL/GenBank/DDBJ whole genome shotgun (WGS) entry which is preliminary data.</text>
</comment>
<name>A0A9P5TV63_9AGAR</name>
<evidence type="ECO:0000313" key="3">
    <source>
        <dbReference type="Proteomes" id="UP000772434"/>
    </source>
</evidence>
<accession>A0A9P5TV63</accession>
<protein>
    <recommendedName>
        <fullName evidence="4">F-box domain-containing protein</fullName>
    </recommendedName>
</protein>
<dbReference type="AlphaFoldDB" id="A0A9P5TV63"/>
<evidence type="ECO:0008006" key="4">
    <source>
        <dbReference type="Google" id="ProtNLM"/>
    </source>
</evidence>
<dbReference type="Proteomes" id="UP000772434">
    <property type="component" value="Unassembled WGS sequence"/>
</dbReference>
<evidence type="ECO:0000313" key="2">
    <source>
        <dbReference type="EMBL" id="KAF9032080.1"/>
    </source>
</evidence>
<dbReference type="InterPro" id="IPR032675">
    <property type="entry name" value="LRR_dom_sf"/>
</dbReference>
<keyword evidence="1" id="KW-0175">Coiled coil</keyword>
<dbReference type="Gene3D" id="3.80.10.10">
    <property type="entry name" value="Ribonuclease Inhibitor"/>
    <property type="match status" value="1"/>
</dbReference>
<dbReference type="EMBL" id="JADNRY010000644">
    <property type="protein sequence ID" value="KAF9032080.1"/>
    <property type="molecule type" value="Genomic_DNA"/>
</dbReference>
<dbReference type="OrthoDB" id="3266451at2759"/>
<keyword evidence="3" id="KW-1185">Reference proteome</keyword>
<gene>
    <name evidence="2" type="ORF">BDP27DRAFT_1436042</name>
</gene>
<sequence length="390" mass="45526">MPLCSSCGGNPFIPRVSVDFPGLHDKMRTESGPASVQPDEVASVLQDIQRDLEDYEAEIFRLERLRREKERLEEYATQLRSLLSPVRKVPEELLREIFDLSCDLNYFRVVNPKKRLPMHTSQALRSKPAMVICSVCSRWRRNALSMPVIWSRISLQWKMNVRRDYCEDEDSAVFFPFSNFLDRSQQCSMTVNLDIDGRPFLKPKVLHSSLEKLFGQIMRWKDISFNYRGYRIEELLDCDRVPSASFPVLSGLCMRNEDPFDDELIPFIETVSNLQRLSLGYALANVTEKFSYYSQLSHLDFVPDQCDISNLFDRCPNLFSLRITESWYLDLDLDDSEHPMMITSSSRLEILTVRHDFPWASDDPDSVFPFFPSHLFLNFYGSLLRKYTLP</sequence>